<proteinExistence type="predicted"/>
<accession>A0A085U711</accession>
<dbReference type="GeneID" id="66877994"/>
<organism evidence="2">
    <name type="scientific">Yersinia ruckeri</name>
    <dbReference type="NCBI Taxonomy" id="29486"/>
    <lineage>
        <taxon>Bacteria</taxon>
        <taxon>Pseudomonadati</taxon>
        <taxon>Pseudomonadota</taxon>
        <taxon>Gammaproteobacteria</taxon>
        <taxon>Enterobacterales</taxon>
        <taxon>Yersiniaceae</taxon>
        <taxon>Yersinia</taxon>
    </lineage>
</organism>
<dbReference type="AlphaFoldDB" id="A0A085U711"/>
<gene>
    <name evidence="2" type="ORF">CSF007_1080</name>
    <name evidence="3" type="ORF">NCTC10476_01892</name>
</gene>
<keyword evidence="1" id="KW-0812">Transmembrane</keyword>
<dbReference type="EMBL" id="LN681231">
    <property type="protein sequence ID" value="CEK26010.1"/>
    <property type="molecule type" value="Genomic_DNA"/>
</dbReference>
<evidence type="ECO:0000256" key="1">
    <source>
        <dbReference type="SAM" id="Phobius"/>
    </source>
</evidence>
<sequence length="183" mass="20975">MNNFHLRLQAHSGAVLYFWLSIVSVVVFILLYIMMIRPEWQKWTAVKESVWALQNKQVQHKLILAKLPAQNRLRQQLEQSHLPLRTQTMLKRPLISHIGEWVVNSGGQIVSLQRQVSENEGVIKAKQWHGVLQTTFQGLIEILGNIDALYPPVGVENLQVMAETTGLKITLTFLEPATEYDNE</sequence>
<evidence type="ECO:0000313" key="4">
    <source>
        <dbReference type="Proteomes" id="UP000255169"/>
    </source>
</evidence>
<reference evidence="3 4" key="2">
    <citation type="submission" date="2018-06" db="EMBL/GenBank/DDBJ databases">
        <authorList>
            <consortium name="Pathogen Informatics"/>
            <person name="Doyle S."/>
        </authorList>
    </citation>
    <scope>NUCLEOTIDE SEQUENCE [LARGE SCALE GENOMIC DNA]</scope>
    <source>
        <strain evidence="3 4">NCTC10476</strain>
    </source>
</reference>
<dbReference type="KEGG" id="yrb:UGYR_11050"/>
<feature type="transmembrane region" description="Helical" evidence="1">
    <location>
        <begin position="14"/>
        <end position="33"/>
    </location>
</feature>
<keyword evidence="1" id="KW-1133">Transmembrane helix</keyword>
<keyword evidence="1" id="KW-0472">Membrane</keyword>
<dbReference type="STRING" id="29486.UGYR_11050"/>
<dbReference type="Proteomes" id="UP000255169">
    <property type="component" value="Unassembled WGS sequence"/>
</dbReference>
<reference evidence="2" key="1">
    <citation type="journal article" date="2015" name="Genome Announc.">
        <title>Complete Genome Sequence of Yersinia ruckeri Strain CSF007-82, Etiologic Agent of Red Mouth Disease in Salmonid Fish.</title>
        <authorList>
            <person name="Nelson M.C."/>
            <person name="LaPatra S.E."/>
            <person name="Welch T.J."/>
            <person name="Graf J."/>
        </authorList>
    </citation>
    <scope>NUCLEOTIDE SEQUENCE</scope>
    <source>
        <strain evidence="2">CSF007-82</strain>
    </source>
</reference>
<evidence type="ECO:0000313" key="3">
    <source>
        <dbReference type="EMBL" id="SUQ00591.1"/>
    </source>
</evidence>
<dbReference type="RefSeq" id="WP_038242842.1">
    <property type="nucleotide sequence ID" value="NZ_CABIHR010000036.1"/>
</dbReference>
<keyword evidence="4" id="KW-1185">Reference proteome</keyword>
<dbReference type="PATRIC" id="fig|29486.44.peg.1770"/>
<name>A0A085U711_YERRU</name>
<dbReference type="OrthoDB" id="6479328at2"/>
<protein>
    <submittedName>
        <fullName evidence="3">Membrane protein</fullName>
    </submittedName>
    <submittedName>
        <fullName evidence="2">Type IV pilus biogenesis protein PilO</fullName>
    </submittedName>
</protein>
<evidence type="ECO:0000313" key="2">
    <source>
        <dbReference type="EMBL" id="CEK26010.1"/>
    </source>
</evidence>
<dbReference type="EMBL" id="UHJG01000001">
    <property type="protein sequence ID" value="SUQ00591.1"/>
    <property type="molecule type" value="Genomic_DNA"/>
</dbReference>